<proteinExistence type="predicted"/>
<gene>
    <name evidence="1" type="ORF">LCGC14_1651360</name>
</gene>
<comment type="caution">
    <text evidence="1">The sequence shown here is derived from an EMBL/GenBank/DDBJ whole genome shotgun (WGS) entry which is preliminary data.</text>
</comment>
<evidence type="ECO:0000313" key="1">
    <source>
        <dbReference type="EMBL" id="KKM19858.1"/>
    </source>
</evidence>
<dbReference type="NCBIfam" id="NF041599">
    <property type="entry name" value="reg_PtrA_PA2808"/>
    <property type="match status" value="1"/>
</dbReference>
<name>A0A0F9KCH6_9ZZZZ</name>
<protein>
    <submittedName>
        <fullName evidence="1">Uncharacterized protein</fullName>
    </submittedName>
</protein>
<accession>A0A0F9KCH6</accession>
<organism evidence="1">
    <name type="scientific">marine sediment metagenome</name>
    <dbReference type="NCBI Taxonomy" id="412755"/>
    <lineage>
        <taxon>unclassified sequences</taxon>
        <taxon>metagenomes</taxon>
        <taxon>ecological metagenomes</taxon>
    </lineage>
</organism>
<dbReference type="AlphaFoldDB" id="A0A0F9KCH6"/>
<reference evidence="1" key="1">
    <citation type="journal article" date="2015" name="Nature">
        <title>Complex archaea that bridge the gap between prokaryotes and eukaryotes.</title>
        <authorList>
            <person name="Spang A."/>
            <person name="Saw J.H."/>
            <person name="Jorgensen S.L."/>
            <person name="Zaremba-Niedzwiedzka K."/>
            <person name="Martijn J."/>
            <person name="Lind A.E."/>
            <person name="van Eijk R."/>
            <person name="Schleper C."/>
            <person name="Guy L."/>
            <person name="Ettema T.J."/>
        </authorList>
    </citation>
    <scope>NUCLEOTIDE SEQUENCE</scope>
</reference>
<sequence length="44" mass="4666">MKMIKVLLVIAAVSVSSLAMAEGGSDRIFDRAHAANKAAMQAYK</sequence>
<dbReference type="EMBL" id="LAZR01013892">
    <property type="protein sequence ID" value="KKM19858.1"/>
    <property type="molecule type" value="Genomic_DNA"/>
</dbReference>